<keyword evidence="1" id="KW-0472">Membrane</keyword>
<evidence type="ECO:0000256" key="1">
    <source>
        <dbReference type="SAM" id="Phobius"/>
    </source>
</evidence>
<feature type="transmembrane region" description="Helical" evidence="1">
    <location>
        <begin position="20"/>
        <end position="37"/>
    </location>
</feature>
<dbReference type="EMBL" id="MPDH01000003">
    <property type="protein sequence ID" value="PNP93833.1"/>
    <property type="molecule type" value="Genomic_DNA"/>
</dbReference>
<proteinExistence type="predicted"/>
<protein>
    <submittedName>
        <fullName evidence="2">Uncharacterized protein</fullName>
    </submittedName>
</protein>
<dbReference type="Proteomes" id="UP000236500">
    <property type="component" value="Unassembled WGS sequence"/>
</dbReference>
<name>A0ABX4XQJ7_9LIST</name>
<reference evidence="2 3" key="1">
    <citation type="submission" date="2016-11" db="EMBL/GenBank/DDBJ databases">
        <title>Whole Genome Sequence of Listeria newyorkensis.</title>
        <authorList>
            <person name="Frink S."/>
            <person name="Morales C."/>
            <person name="Kiang D."/>
        </authorList>
    </citation>
    <scope>NUCLEOTIDE SEQUENCE [LARGE SCALE GENOMIC DNA]</scope>
    <source>
        <strain evidence="2 3">F1604011-044</strain>
    </source>
</reference>
<evidence type="ECO:0000313" key="3">
    <source>
        <dbReference type="Proteomes" id="UP000236500"/>
    </source>
</evidence>
<comment type="caution">
    <text evidence="2">The sequence shown here is derived from an EMBL/GenBank/DDBJ whole genome shotgun (WGS) entry which is preliminary data.</text>
</comment>
<keyword evidence="1" id="KW-1133">Transmembrane helix</keyword>
<keyword evidence="3" id="KW-1185">Reference proteome</keyword>
<accession>A0ABX4XQJ7</accession>
<sequence>MANTYTIEESQYLRQIDKRLFALVGVVIIIIGIQYVYQDFITGTILKSCLVIIILCNISKFAEIAEDFGFKRIWRHYHITSTTLNT</sequence>
<gene>
    <name evidence="2" type="ORF">BMT55_03430</name>
</gene>
<evidence type="ECO:0000313" key="2">
    <source>
        <dbReference type="EMBL" id="PNP93833.1"/>
    </source>
</evidence>
<organism evidence="2 3">
    <name type="scientific">Listeria newyorkensis</name>
    <dbReference type="NCBI Taxonomy" id="1497681"/>
    <lineage>
        <taxon>Bacteria</taxon>
        <taxon>Bacillati</taxon>
        <taxon>Bacillota</taxon>
        <taxon>Bacilli</taxon>
        <taxon>Bacillales</taxon>
        <taxon>Listeriaceae</taxon>
        <taxon>Listeria</taxon>
    </lineage>
</organism>
<keyword evidence="1" id="KW-0812">Transmembrane</keyword>